<feature type="region of interest" description="Disordered" evidence="1">
    <location>
        <begin position="1"/>
        <end position="40"/>
    </location>
</feature>
<evidence type="ECO:0000313" key="3">
    <source>
        <dbReference type="Proteomes" id="UP000030752"/>
    </source>
</evidence>
<dbReference type="InParanoid" id="W2SCY4"/>
<name>W2SCY4_CYPE1</name>
<accession>W2SCY4</accession>
<keyword evidence="3" id="KW-1185">Reference proteome</keyword>
<feature type="compositionally biased region" description="Polar residues" evidence="1">
    <location>
        <begin position="31"/>
        <end position="40"/>
    </location>
</feature>
<dbReference type="GeneID" id="19968091"/>
<dbReference type="AlphaFoldDB" id="W2SCY4"/>
<dbReference type="Proteomes" id="UP000030752">
    <property type="component" value="Unassembled WGS sequence"/>
</dbReference>
<evidence type="ECO:0000256" key="1">
    <source>
        <dbReference type="SAM" id="MobiDB-lite"/>
    </source>
</evidence>
<reference evidence="2 3" key="1">
    <citation type="submission" date="2013-03" db="EMBL/GenBank/DDBJ databases">
        <title>The Genome Sequence of Phialophora europaea CBS 101466.</title>
        <authorList>
            <consortium name="The Broad Institute Genomics Platform"/>
            <person name="Cuomo C."/>
            <person name="de Hoog S."/>
            <person name="Gorbushina A."/>
            <person name="Walker B."/>
            <person name="Young S.K."/>
            <person name="Zeng Q."/>
            <person name="Gargeya S."/>
            <person name="Fitzgerald M."/>
            <person name="Haas B."/>
            <person name="Abouelleil A."/>
            <person name="Allen A.W."/>
            <person name="Alvarado L."/>
            <person name="Arachchi H.M."/>
            <person name="Berlin A.M."/>
            <person name="Chapman S.B."/>
            <person name="Gainer-Dewar J."/>
            <person name="Goldberg J."/>
            <person name="Griggs A."/>
            <person name="Gujja S."/>
            <person name="Hansen M."/>
            <person name="Howarth C."/>
            <person name="Imamovic A."/>
            <person name="Ireland A."/>
            <person name="Larimer J."/>
            <person name="McCowan C."/>
            <person name="Murphy C."/>
            <person name="Pearson M."/>
            <person name="Poon T.W."/>
            <person name="Priest M."/>
            <person name="Roberts A."/>
            <person name="Saif S."/>
            <person name="Shea T."/>
            <person name="Sisk P."/>
            <person name="Sykes S."/>
            <person name="Wortman J."/>
            <person name="Nusbaum C."/>
            <person name="Birren B."/>
        </authorList>
    </citation>
    <scope>NUCLEOTIDE SEQUENCE [LARGE SCALE GENOMIC DNA]</scope>
    <source>
        <strain evidence="2 3">CBS 101466</strain>
    </source>
</reference>
<dbReference type="HOGENOM" id="CLU_990507_0_0_1"/>
<gene>
    <name evidence="2" type="ORF">HMPREF1541_00752</name>
</gene>
<dbReference type="RefSeq" id="XP_008711279.1">
    <property type="nucleotide sequence ID" value="XM_008713057.1"/>
</dbReference>
<feature type="compositionally biased region" description="Basic and acidic residues" evidence="1">
    <location>
        <begin position="1"/>
        <end position="10"/>
    </location>
</feature>
<organism evidence="2 3">
    <name type="scientific">Cyphellophora europaea (strain CBS 101466)</name>
    <name type="common">Phialophora europaea</name>
    <dbReference type="NCBI Taxonomy" id="1220924"/>
    <lineage>
        <taxon>Eukaryota</taxon>
        <taxon>Fungi</taxon>
        <taxon>Dikarya</taxon>
        <taxon>Ascomycota</taxon>
        <taxon>Pezizomycotina</taxon>
        <taxon>Eurotiomycetes</taxon>
        <taxon>Chaetothyriomycetidae</taxon>
        <taxon>Chaetothyriales</taxon>
        <taxon>Cyphellophoraceae</taxon>
        <taxon>Cyphellophora</taxon>
    </lineage>
</organism>
<dbReference type="OrthoDB" id="4121297at2759"/>
<sequence length="281" mass="31109">MSGRPSDRPRGSRGGSGGRGGRGGGTGGRNQALTAGQRNTRINVLRSRLQPHTTDENLLTAYLAANQWRIDAASTQILQDHNQVEGERLAIPNNPPLGSNAQADTSTFQQTVAPVAQPTQAPPSTQPAAATTWNAVITQAAKTLIDILRQANIPSTSHLESERRDTARLFRDRLAQRYLINAGDLVAMEEILLLHLAGWDIGTAIAKFQTLRHSLCTLHAHFDHLRSKLTEEVYSQDRASQEQKDERLTLLLTITGRSDWFSIREYLKLREWDLPLALGNW</sequence>
<evidence type="ECO:0000313" key="2">
    <source>
        <dbReference type="EMBL" id="ETN46567.1"/>
    </source>
</evidence>
<dbReference type="VEuPathDB" id="FungiDB:HMPREF1541_00752"/>
<dbReference type="EMBL" id="KB822711">
    <property type="protein sequence ID" value="ETN46567.1"/>
    <property type="molecule type" value="Genomic_DNA"/>
</dbReference>
<protein>
    <submittedName>
        <fullName evidence="2">Uncharacterized protein</fullName>
    </submittedName>
</protein>
<feature type="compositionally biased region" description="Gly residues" evidence="1">
    <location>
        <begin position="12"/>
        <end position="28"/>
    </location>
</feature>
<proteinExistence type="predicted"/>